<dbReference type="AlphaFoldDB" id="T1ERA0"/>
<dbReference type="Proteomes" id="UP000015101">
    <property type="component" value="Unassembled WGS sequence"/>
</dbReference>
<name>T1ERA0_HELRO</name>
<sequence length="107" mass="12293">MQKELNVVKAIKKRHSIQSTDRDMMFAILRHYGIPVEIVVAIRILYDSSTNRLIVGGEQSKRQKTTLVISLIELAKHRPHQPGPNSTSIHQKLCDLDFANDYRITKK</sequence>
<evidence type="ECO:0000313" key="2">
    <source>
        <dbReference type="EnsemblMetazoa" id="HelroP161271"/>
    </source>
</evidence>
<dbReference type="EMBL" id="KB096742">
    <property type="protein sequence ID" value="ESO02044.1"/>
    <property type="molecule type" value="Genomic_DNA"/>
</dbReference>
<dbReference type="EnsemblMetazoa" id="HelroT161271">
    <property type="protein sequence ID" value="HelroP161271"/>
    <property type="gene ID" value="HelroG161271"/>
</dbReference>
<evidence type="ECO:0000313" key="3">
    <source>
        <dbReference type="Proteomes" id="UP000015101"/>
    </source>
</evidence>
<dbReference type="OrthoDB" id="6255742at2759"/>
<dbReference type="CTD" id="20199100"/>
<dbReference type="GeneID" id="20199100"/>
<reference evidence="3" key="1">
    <citation type="submission" date="2012-12" db="EMBL/GenBank/DDBJ databases">
        <authorList>
            <person name="Hellsten U."/>
            <person name="Grimwood J."/>
            <person name="Chapman J.A."/>
            <person name="Shapiro H."/>
            <person name="Aerts A."/>
            <person name="Otillar R.P."/>
            <person name="Terry A.Y."/>
            <person name="Boore J.L."/>
            <person name="Simakov O."/>
            <person name="Marletaz F."/>
            <person name="Cho S.-J."/>
            <person name="Edsinger-Gonzales E."/>
            <person name="Havlak P."/>
            <person name="Kuo D.-H."/>
            <person name="Larsson T."/>
            <person name="Lv J."/>
            <person name="Arendt D."/>
            <person name="Savage R."/>
            <person name="Osoegawa K."/>
            <person name="de Jong P."/>
            <person name="Lindberg D.R."/>
            <person name="Seaver E.C."/>
            <person name="Weisblat D.A."/>
            <person name="Putnam N.H."/>
            <person name="Grigoriev I.V."/>
            <person name="Rokhsar D.S."/>
        </authorList>
    </citation>
    <scope>NUCLEOTIDE SEQUENCE</scope>
</reference>
<gene>
    <name evidence="2" type="primary">20199100</name>
    <name evidence="1" type="ORF">HELRODRAFT_161271</name>
</gene>
<evidence type="ECO:0000313" key="1">
    <source>
        <dbReference type="EMBL" id="ESO02044.1"/>
    </source>
</evidence>
<reference evidence="2" key="3">
    <citation type="submission" date="2015-06" db="UniProtKB">
        <authorList>
            <consortium name="EnsemblMetazoa"/>
        </authorList>
    </citation>
    <scope>IDENTIFICATION</scope>
</reference>
<dbReference type="KEGG" id="hro:HELRODRAFT_161271"/>
<accession>T1ERA0</accession>
<protein>
    <submittedName>
        <fullName evidence="1 2">Uncharacterized protein</fullName>
    </submittedName>
</protein>
<dbReference type="RefSeq" id="XP_009019452.1">
    <property type="nucleotide sequence ID" value="XM_009021204.1"/>
</dbReference>
<reference evidence="1 3" key="2">
    <citation type="journal article" date="2013" name="Nature">
        <title>Insights into bilaterian evolution from three spiralian genomes.</title>
        <authorList>
            <person name="Simakov O."/>
            <person name="Marletaz F."/>
            <person name="Cho S.J."/>
            <person name="Edsinger-Gonzales E."/>
            <person name="Havlak P."/>
            <person name="Hellsten U."/>
            <person name="Kuo D.H."/>
            <person name="Larsson T."/>
            <person name="Lv J."/>
            <person name="Arendt D."/>
            <person name="Savage R."/>
            <person name="Osoegawa K."/>
            <person name="de Jong P."/>
            <person name="Grimwood J."/>
            <person name="Chapman J.A."/>
            <person name="Shapiro H."/>
            <person name="Aerts A."/>
            <person name="Otillar R.P."/>
            <person name="Terry A.Y."/>
            <person name="Boore J.L."/>
            <person name="Grigoriev I.V."/>
            <person name="Lindberg D.R."/>
            <person name="Seaver E.C."/>
            <person name="Weisblat D.A."/>
            <person name="Putnam N.H."/>
            <person name="Rokhsar D.S."/>
        </authorList>
    </citation>
    <scope>NUCLEOTIDE SEQUENCE</scope>
</reference>
<organism evidence="2 3">
    <name type="scientific">Helobdella robusta</name>
    <name type="common">Californian leech</name>
    <dbReference type="NCBI Taxonomy" id="6412"/>
    <lineage>
        <taxon>Eukaryota</taxon>
        <taxon>Metazoa</taxon>
        <taxon>Spiralia</taxon>
        <taxon>Lophotrochozoa</taxon>
        <taxon>Annelida</taxon>
        <taxon>Clitellata</taxon>
        <taxon>Hirudinea</taxon>
        <taxon>Rhynchobdellida</taxon>
        <taxon>Glossiphoniidae</taxon>
        <taxon>Helobdella</taxon>
    </lineage>
</organism>
<dbReference type="InParanoid" id="T1ERA0"/>
<keyword evidence="3" id="KW-1185">Reference proteome</keyword>
<proteinExistence type="predicted"/>
<dbReference type="EMBL" id="AMQM01000777">
    <property type="status" value="NOT_ANNOTATED_CDS"/>
    <property type="molecule type" value="Genomic_DNA"/>
</dbReference>
<dbReference type="HOGENOM" id="CLU_2212764_0_0_1"/>